<proteinExistence type="inferred from homology"/>
<organism evidence="8">
    <name type="scientific">Deinococcus sp. VB142</name>
    <dbReference type="NCBI Taxonomy" id="3112952"/>
    <lineage>
        <taxon>Bacteria</taxon>
        <taxon>Thermotogati</taxon>
        <taxon>Deinococcota</taxon>
        <taxon>Deinococci</taxon>
        <taxon>Deinococcales</taxon>
        <taxon>Deinococcaceae</taxon>
        <taxon>Deinococcus</taxon>
    </lineage>
</organism>
<protein>
    <recommendedName>
        <fullName evidence="6">7,8-dihydroneopterin aldolase</fullName>
        <ecNumber evidence="6">4.1.2.25</ecNumber>
    </recommendedName>
</protein>
<sequence length="127" mass="14245">MTKIVLQGLEFHAHHGVFATEGVLGARFVVDAELHYPFAGIADDLDEAVNYASAYAAIREEVTEKTHQLIEVLADRVADRLLNDFPRLERVRVRVHKPFAPLPGIFRDVCAELEKAQGEQPRGERAK</sequence>
<dbReference type="CDD" id="cd00534">
    <property type="entry name" value="DHNA_DHNTPE"/>
    <property type="match status" value="1"/>
</dbReference>
<dbReference type="SUPFAM" id="SSF55620">
    <property type="entry name" value="Tetrahydrobiopterin biosynthesis enzymes-like"/>
    <property type="match status" value="1"/>
</dbReference>
<comment type="catalytic activity">
    <reaction evidence="1 6">
        <text>7,8-dihydroneopterin = 6-hydroxymethyl-7,8-dihydropterin + glycolaldehyde</text>
        <dbReference type="Rhea" id="RHEA:10540"/>
        <dbReference type="ChEBI" id="CHEBI:17001"/>
        <dbReference type="ChEBI" id="CHEBI:17071"/>
        <dbReference type="ChEBI" id="CHEBI:44841"/>
        <dbReference type="EC" id="4.1.2.25"/>
    </reaction>
</comment>
<comment type="similarity">
    <text evidence="3 6">Belongs to the DHNA family.</text>
</comment>
<evidence type="ECO:0000256" key="6">
    <source>
        <dbReference type="RuleBase" id="RU362079"/>
    </source>
</evidence>
<evidence type="ECO:0000259" key="7">
    <source>
        <dbReference type="SMART" id="SM00905"/>
    </source>
</evidence>
<dbReference type="AlphaFoldDB" id="A0AAU6PZU7"/>
<evidence type="ECO:0000313" key="8">
    <source>
        <dbReference type="EMBL" id="WYF43901.1"/>
    </source>
</evidence>
<dbReference type="PANTHER" id="PTHR42844">
    <property type="entry name" value="DIHYDRONEOPTERIN ALDOLASE 1-RELATED"/>
    <property type="match status" value="1"/>
</dbReference>
<accession>A0AAU6PZU7</accession>
<dbReference type="GO" id="GO:0004150">
    <property type="term" value="F:dihydroneopterin aldolase activity"/>
    <property type="evidence" value="ECO:0007669"/>
    <property type="project" value="UniProtKB-UniRule"/>
</dbReference>
<gene>
    <name evidence="8" type="primary">folB</name>
    <name evidence="8" type="ORF">WDJ50_10815</name>
</gene>
<dbReference type="NCBIfam" id="TIGR00526">
    <property type="entry name" value="folB_dom"/>
    <property type="match status" value="1"/>
</dbReference>
<name>A0AAU6PZU7_9DEIO</name>
<evidence type="ECO:0000256" key="2">
    <source>
        <dbReference type="ARBA" id="ARBA00005013"/>
    </source>
</evidence>
<dbReference type="NCBIfam" id="TIGR00525">
    <property type="entry name" value="folB"/>
    <property type="match status" value="1"/>
</dbReference>
<feature type="domain" description="Dihydroneopterin aldolase/epimerase" evidence="7">
    <location>
        <begin position="4"/>
        <end position="115"/>
    </location>
</feature>
<dbReference type="SMART" id="SM00905">
    <property type="entry name" value="FolB"/>
    <property type="match status" value="1"/>
</dbReference>
<dbReference type="EC" id="4.1.2.25" evidence="6"/>
<evidence type="ECO:0000256" key="3">
    <source>
        <dbReference type="ARBA" id="ARBA00005708"/>
    </source>
</evidence>
<dbReference type="InterPro" id="IPR006157">
    <property type="entry name" value="FolB_dom"/>
</dbReference>
<dbReference type="Pfam" id="PF02152">
    <property type="entry name" value="FolB"/>
    <property type="match status" value="1"/>
</dbReference>
<keyword evidence="4 6" id="KW-0289">Folate biosynthesis</keyword>
<dbReference type="GO" id="GO:0046656">
    <property type="term" value="P:folic acid biosynthetic process"/>
    <property type="evidence" value="ECO:0007669"/>
    <property type="project" value="UniProtKB-UniRule"/>
</dbReference>
<dbReference type="Gene3D" id="3.30.1130.10">
    <property type="match status" value="1"/>
</dbReference>
<reference evidence="8" key="1">
    <citation type="submission" date="2024-03" db="EMBL/GenBank/DDBJ databases">
        <title>Deinococcus weizhi sp. nov., isolated from human skin.</title>
        <authorList>
            <person name="Wei Z."/>
            <person name="Tian F."/>
            <person name="Yang C."/>
            <person name="Xin L.T."/>
            <person name="Wen Z.J."/>
            <person name="Lan K.C."/>
            <person name="Yu L."/>
            <person name="Zhe W."/>
            <person name="Dan F.D."/>
            <person name="Jun W."/>
            <person name="Rui Z."/>
            <person name="Yong X.J."/>
            <person name="Ting Y."/>
            <person name="Wei X."/>
            <person name="Xu Z.G."/>
            <person name="Xin Z."/>
            <person name="Dong F.G."/>
            <person name="Ni X.M."/>
            <person name="Zheng M.G."/>
            <person name="Chun Y."/>
            <person name="Qian W.X."/>
        </authorList>
    </citation>
    <scope>NUCLEOTIDE SEQUENCE</scope>
    <source>
        <strain evidence="8">VB142</strain>
    </source>
</reference>
<dbReference type="GO" id="GO:0046654">
    <property type="term" value="P:tetrahydrofolate biosynthetic process"/>
    <property type="evidence" value="ECO:0007669"/>
    <property type="project" value="UniProtKB-UniRule"/>
</dbReference>
<dbReference type="InterPro" id="IPR043133">
    <property type="entry name" value="GTP-CH-I_C/QueF"/>
</dbReference>
<dbReference type="InterPro" id="IPR006156">
    <property type="entry name" value="Dihydroneopterin_aldolase"/>
</dbReference>
<evidence type="ECO:0000256" key="1">
    <source>
        <dbReference type="ARBA" id="ARBA00001353"/>
    </source>
</evidence>
<evidence type="ECO:0000256" key="5">
    <source>
        <dbReference type="ARBA" id="ARBA00023239"/>
    </source>
</evidence>
<keyword evidence="5 6" id="KW-0456">Lyase</keyword>
<dbReference type="GO" id="GO:0005737">
    <property type="term" value="C:cytoplasm"/>
    <property type="evidence" value="ECO:0007669"/>
    <property type="project" value="TreeGrafter"/>
</dbReference>
<evidence type="ECO:0000256" key="4">
    <source>
        <dbReference type="ARBA" id="ARBA00022909"/>
    </source>
</evidence>
<dbReference type="PANTHER" id="PTHR42844:SF1">
    <property type="entry name" value="DIHYDRONEOPTERIN ALDOLASE 1-RELATED"/>
    <property type="match status" value="1"/>
</dbReference>
<dbReference type="RefSeq" id="WP_339094980.1">
    <property type="nucleotide sequence ID" value="NZ_CP149782.1"/>
</dbReference>
<dbReference type="EMBL" id="CP149782">
    <property type="protein sequence ID" value="WYF43901.1"/>
    <property type="molecule type" value="Genomic_DNA"/>
</dbReference>
<comment type="function">
    <text evidence="6">Catalyzes the conversion of 7,8-dihydroneopterin to 6-hydroxymethyl-7,8-dihydropterin.</text>
</comment>
<comment type="pathway">
    <text evidence="2 6">Cofactor biosynthesis; tetrahydrofolate biosynthesis; 2-amino-4-hydroxy-6-hydroxymethyl-7,8-dihydropteridine diphosphate from 7,8-dihydroneopterin triphosphate: step 3/4.</text>
</comment>